<feature type="transmembrane region" description="Helical" evidence="8">
    <location>
        <begin position="218"/>
        <end position="237"/>
    </location>
</feature>
<organism evidence="10 11">
    <name type="scientific">Zemynaea arenosa</name>
    <dbReference type="NCBI Taxonomy" id="2561931"/>
    <lineage>
        <taxon>Bacteria</taxon>
        <taxon>Pseudomonadati</taxon>
        <taxon>Pseudomonadota</taxon>
        <taxon>Betaproteobacteria</taxon>
        <taxon>Burkholderiales</taxon>
        <taxon>Oxalobacteraceae</taxon>
        <taxon>Telluria group</taxon>
        <taxon>Zemynaea</taxon>
    </lineage>
</organism>
<feature type="transmembrane region" description="Helical" evidence="8">
    <location>
        <begin position="363"/>
        <end position="383"/>
    </location>
</feature>
<evidence type="ECO:0000256" key="1">
    <source>
        <dbReference type="ARBA" id="ARBA00004651"/>
    </source>
</evidence>
<keyword evidence="4 8" id="KW-0812">Transmembrane</keyword>
<feature type="transmembrane region" description="Helical" evidence="8">
    <location>
        <begin position="422"/>
        <end position="444"/>
    </location>
</feature>
<keyword evidence="3" id="KW-1003">Cell membrane</keyword>
<reference evidence="10 11" key="1">
    <citation type="submission" date="2019-03" db="EMBL/GenBank/DDBJ databases">
        <title>Draft Genome Sequence of Massilia arenosa sp. nov., a Novel Massilia Species Isolated from a Sandy-loam Maize Soil.</title>
        <authorList>
            <person name="Raths R."/>
            <person name="Peta V."/>
            <person name="Bucking H."/>
        </authorList>
    </citation>
    <scope>NUCLEOTIDE SEQUENCE [LARGE SCALE GENOMIC DNA]</scope>
    <source>
        <strain evidence="10 11">MC02</strain>
    </source>
</reference>
<keyword evidence="11" id="KW-1185">Reference proteome</keyword>
<dbReference type="PROSITE" id="PS00216">
    <property type="entry name" value="SUGAR_TRANSPORT_1"/>
    <property type="match status" value="1"/>
</dbReference>
<evidence type="ECO:0000256" key="3">
    <source>
        <dbReference type="ARBA" id="ARBA00022475"/>
    </source>
</evidence>
<dbReference type="InterPro" id="IPR005829">
    <property type="entry name" value="Sugar_transporter_CS"/>
</dbReference>
<feature type="domain" description="Major facilitator superfamily (MFS) profile" evidence="9">
    <location>
        <begin position="41"/>
        <end position="452"/>
    </location>
</feature>
<dbReference type="EMBL" id="SPVF01000128">
    <property type="protein sequence ID" value="TFW20828.1"/>
    <property type="molecule type" value="Genomic_DNA"/>
</dbReference>
<evidence type="ECO:0000256" key="5">
    <source>
        <dbReference type="ARBA" id="ARBA00022989"/>
    </source>
</evidence>
<dbReference type="SUPFAM" id="SSF103473">
    <property type="entry name" value="MFS general substrate transporter"/>
    <property type="match status" value="1"/>
</dbReference>
<feature type="transmembrane region" description="Helical" evidence="8">
    <location>
        <begin position="268"/>
        <end position="290"/>
    </location>
</feature>
<gene>
    <name evidence="10" type="ORF">E4L96_10030</name>
</gene>
<proteinExistence type="predicted"/>
<dbReference type="OrthoDB" id="6766492at2"/>
<feature type="transmembrane region" description="Helical" evidence="8">
    <location>
        <begin position="336"/>
        <end position="357"/>
    </location>
</feature>
<dbReference type="Gene3D" id="1.20.1250.20">
    <property type="entry name" value="MFS general substrate transporter like domains"/>
    <property type="match status" value="2"/>
</dbReference>
<dbReference type="Pfam" id="PF07690">
    <property type="entry name" value="MFS_1"/>
    <property type="match status" value="1"/>
</dbReference>
<feature type="transmembrane region" description="Helical" evidence="8">
    <location>
        <begin position="56"/>
        <end position="74"/>
    </location>
</feature>
<dbReference type="InterPro" id="IPR036259">
    <property type="entry name" value="MFS_trans_sf"/>
</dbReference>
<dbReference type="RefSeq" id="WP_135207072.1">
    <property type="nucleotide sequence ID" value="NZ_SPVF01000128.1"/>
</dbReference>
<comment type="subcellular location">
    <subcellularLocation>
        <location evidence="1">Cell membrane</location>
        <topology evidence="1">Multi-pass membrane protein</topology>
    </subcellularLocation>
</comment>
<feature type="transmembrane region" description="Helical" evidence="8">
    <location>
        <begin position="395"/>
        <end position="416"/>
    </location>
</feature>
<dbReference type="PANTHER" id="PTHR43045">
    <property type="entry name" value="SHIKIMATE TRANSPORTER"/>
    <property type="match status" value="1"/>
</dbReference>
<dbReference type="InterPro" id="IPR020846">
    <property type="entry name" value="MFS_dom"/>
</dbReference>
<evidence type="ECO:0000256" key="2">
    <source>
        <dbReference type="ARBA" id="ARBA00022448"/>
    </source>
</evidence>
<dbReference type="GO" id="GO:0022857">
    <property type="term" value="F:transmembrane transporter activity"/>
    <property type="evidence" value="ECO:0007669"/>
    <property type="project" value="InterPro"/>
</dbReference>
<comment type="caution">
    <text evidence="10">The sequence shown here is derived from an EMBL/GenBank/DDBJ whole genome shotgun (WGS) entry which is preliminary data.</text>
</comment>
<name>A0A4Y9SGT6_9BURK</name>
<feature type="transmembrane region" description="Helical" evidence="8">
    <location>
        <begin position="179"/>
        <end position="206"/>
    </location>
</feature>
<dbReference type="Proteomes" id="UP000298438">
    <property type="component" value="Unassembled WGS sequence"/>
</dbReference>
<evidence type="ECO:0000256" key="6">
    <source>
        <dbReference type="ARBA" id="ARBA00023136"/>
    </source>
</evidence>
<dbReference type="PANTHER" id="PTHR43045:SF2">
    <property type="entry name" value="INNER MEMBRANE METABOLITE TRANSPORT PROTEIN YHJE"/>
    <property type="match status" value="1"/>
</dbReference>
<feature type="transmembrane region" description="Helical" evidence="8">
    <location>
        <begin position="80"/>
        <end position="103"/>
    </location>
</feature>
<accession>A0A4Y9SGT6</accession>
<dbReference type="AlphaFoldDB" id="A0A4Y9SGT6"/>
<keyword evidence="2" id="KW-0813">Transport</keyword>
<evidence type="ECO:0000256" key="7">
    <source>
        <dbReference type="SAM" id="MobiDB-lite"/>
    </source>
</evidence>
<evidence type="ECO:0000259" key="9">
    <source>
        <dbReference type="PROSITE" id="PS50850"/>
    </source>
</evidence>
<keyword evidence="5 8" id="KW-1133">Transmembrane helix</keyword>
<evidence type="ECO:0000313" key="11">
    <source>
        <dbReference type="Proteomes" id="UP000298438"/>
    </source>
</evidence>
<dbReference type="InterPro" id="IPR011701">
    <property type="entry name" value="MFS"/>
</dbReference>
<keyword evidence="6 8" id="KW-0472">Membrane</keyword>
<evidence type="ECO:0000256" key="8">
    <source>
        <dbReference type="SAM" id="Phobius"/>
    </source>
</evidence>
<evidence type="ECO:0000313" key="10">
    <source>
        <dbReference type="EMBL" id="TFW20828.1"/>
    </source>
</evidence>
<dbReference type="PROSITE" id="PS50850">
    <property type="entry name" value="MFS"/>
    <property type="match status" value="1"/>
</dbReference>
<sequence length="452" mass="48023">MATLQHAESANSSDFRSSPCSSGARNVNSRGGDGLVHPGEIAVGVVIGRASEYFDFFVYAIASVVVFPQLLFPFEQPLEAQLWSFAIFSLSFIARPFGTIIFMYLQQKVSREAKLLVALMVLGSATAGLAFLPSYQSAGGLAIGILAVARVAQGIAQGGSWDGLPSLLALNAPKEKRGFYAMLGQLGAPTGFIIAAGVFAYMMLALTEKDFLDWGWRYPFYVAFAINVVALFARLRLVSTPEYSHLLDERELEPTNTVELIRNQGSNIVIGALAALASYALFHLVTVFPLSWIHLYSTERAVVNVLETQIVGAFLCIAAIIGSGFIADRLGRRTTLGLLATGIAVFSGFVPLLISGGELGQNVFILVGFVLLGFSYGQAAGAVTANFESRFRYTGAALTSDLAWLVGAAFAPVVALGLAANFGLAFVSVYLLSGAGGSLAALSLNRVLEIRD</sequence>
<feature type="transmembrane region" description="Helical" evidence="8">
    <location>
        <begin position="310"/>
        <end position="327"/>
    </location>
</feature>
<feature type="region of interest" description="Disordered" evidence="7">
    <location>
        <begin position="1"/>
        <end position="26"/>
    </location>
</feature>
<dbReference type="GO" id="GO:0005886">
    <property type="term" value="C:plasma membrane"/>
    <property type="evidence" value="ECO:0007669"/>
    <property type="project" value="UniProtKB-SubCell"/>
</dbReference>
<evidence type="ECO:0000256" key="4">
    <source>
        <dbReference type="ARBA" id="ARBA00022692"/>
    </source>
</evidence>
<protein>
    <submittedName>
        <fullName evidence="10">MFS transporter</fullName>
    </submittedName>
</protein>